<feature type="compositionally biased region" description="Low complexity" evidence="1">
    <location>
        <begin position="407"/>
        <end position="420"/>
    </location>
</feature>
<evidence type="ECO:0000313" key="2">
    <source>
        <dbReference type="EMBL" id="CAA9312907.1"/>
    </source>
</evidence>
<feature type="non-terminal residue" evidence="2">
    <location>
        <position position="1"/>
    </location>
</feature>
<feature type="region of interest" description="Disordered" evidence="1">
    <location>
        <begin position="1"/>
        <end position="444"/>
    </location>
</feature>
<feature type="compositionally biased region" description="Gly residues" evidence="1">
    <location>
        <begin position="394"/>
        <end position="406"/>
    </location>
</feature>
<feature type="compositionally biased region" description="Basic and acidic residues" evidence="1">
    <location>
        <begin position="286"/>
        <end position="302"/>
    </location>
</feature>
<feature type="compositionally biased region" description="Basic residues" evidence="1">
    <location>
        <begin position="332"/>
        <end position="351"/>
    </location>
</feature>
<feature type="compositionally biased region" description="Basic residues" evidence="1">
    <location>
        <begin position="365"/>
        <end position="381"/>
    </location>
</feature>
<sequence length="444" mass="46040">DDDDEAVPTPVRADRSELGPAARPGPHHAQPGDQGRRSAGAAHPRPVGARGPLRDAGAGARTRTPGARAAHLGHRLARGDQGRAAQPRLRGLRRSAGGPAAGDPAGRALGARRAGARPARPPVDAGRGAAGPHPLPPAGVEGLHGASRRAAAAGRAAGGRRAARRARPAAARRAGRPRRGLRHPAAGAGHLPHPGRAGPRARPGAGAGQRRRPEPGPRADLPAVRRGAARAARLQRLARPAPRPPARGARGGPAQPAGARRGRRWPPRRRRAARDGRPAAGRRLRDHGEPARQRRGPADGRTRRPRAAACGAGALGRRGRGGPALRVAGSGHRPHGRPRHDRGRPAGRGRRARDDAARGREPRSRGLRRPPRLRRHPRQRARAPVVLRRPPLLPGGGAGAHGGRGRAGVAVRALPRPVAGTGRRTPADARPAGVGAPAGHDRRL</sequence>
<feature type="non-terminal residue" evidence="2">
    <location>
        <position position="444"/>
    </location>
</feature>
<accession>A0A6J4KQQ1</accession>
<evidence type="ECO:0000256" key="1">
    <source>
        <dbReference type="SAM" id="MobiDB-lite"/>
    </source>
</evidence>
<feature type="compositionally biased region" description="Low complexity" evidence="1">
    <location>
        <begin position="56"/>
        <end position="70"/>
    </location>
</feature>
<proteinExistence type="predicted"/>
<feature type="compositionally biased region" description="Low complexity" evidence="1">
    <location>
        <begin position="183"/>
        <end position="204"/>
    </location>
</feature>
<feature type="compositionally biased region" description="Low complexity" evidence="1">
    <location>
        <begin position="96"/>
        <end position="132"/>
    </location>
</feature>
<protein>
    <submittedName>
        <fullName evidence="2">Cytochrome P450 hydroxylase</fullName>
    </submittedName>
</protein>
<organism evidence="2">
    <name type="scientific">uncultured Frankineae bacterium</name>
    <dbReference type="NCBI Taxonomy" id="437475"/>
    <lineage>
        <taxon>Bacteria</taxon>
        <taxon>Bacillati</taxon>
        <taxon>Actinomycetota</taxon>
        <taxon>Actinomycetes</taxon>
        <taxon>Frankiales</taxon>
        <taxon>environmental samples</taxon>
    </lineage>
</organism>
<name>A0A6J4KQQ1_9ACTN</name>
<feature type="compositionally biased region" description="Basic residues" evidence="1">
    <location>
        <begin position="260"/>
        <end position="272"/>
    </location>
</feature>
<feature type="compositionally biased region" description="Basic and acidic residues" evidence="1">
    <location>
        <begin position="352"/>
        <end position="364"/>
    </location>
</feature>
<feature type="compositionally biased region" description="Basic residues" evidence="1">
    <location>
        <begin position="173"/>
        <end position="182"/>
    </location>
</feature>
<dbReference type="EMBL" id="CADCUB010000035">
    <property type="protein sequence ID" value="CAA9312907.1"/>
    <property type="molecule type" value="Genomic_DNA"/>
</dbReference>
<reference evidence="2" key="1">
    <citation type="submission" date="2020-02" db="EMBL/GenBank/DDBJ databases">
        <authorList>
            <person name="Meier V. D."/>
        </authorList>
    </citation>
    <scope>NUCLEOTIDE SEQUENCE</scope>
    <source>
        <strain evidence="2">AVDCRST_MAG07</strain>
    </source>
</reference>
<feature type="compositionally biased region" description="Low complexity" evidence="1">
    <location>
        <begin position="218"/>
        <end position="259"/>
    </location>
</feature>
<dbReference type="AlphaFoldDB" id="A0A6J4KQQ1"/>
<gene>
    <name evidence="2" type="ORF">AVDCRST_MAG07-617</name>
</gene>
<feature type="compositionally biased region" description="Low complexity" evidence="1">
    <location>
        <begin position="143"/>
        <end position="155"/>
    </location>
</feature>